<accession>A0A6P6HTZ3</accession>
<dbReference type="PROSITE" id="PS00132">
    <property type="entry name" value="CARBOXYPEPT_ZN_1"/>
    <property type="match status" value="1"/>
</dbReference>
<dbReference type="InterPro" id="IPR050753">
    <property type="entry name" value="Peptidase_M14_domain"/>
</dbReference>
<dbReference type="GO" id="GO:0004181">
    <property type="term" value="F:metallocarboxypeptidase activity"/>
    <property type="evidence" value="ECO:0007669"/>
    <property type="project" value="InterPro"/>
</dbReference>
<evidence type="ECO:0000313" key="8">
    <source>
        <dbReference type="RefSeq" id="XP_025778906.1"/>
    </source>
</evidence>
<dbReference type="GO" id="GO:0001227">
    <property type="term" value="F:DNA-binding transcription repressor activity, RNA polymerase II-specific"/>
    <property type="evidence" value="ECO:0007669"/>
    <property type="project" value="TreeGrafter"/>
</dbReference>
<dbReference type="GO" id="GO:0000977">
    <property type="term" value="F:RNA polymerase II transcription regulatory region sequence-specific DNA binding"/>
    <property type="evidence" value="ECO:0007669"/>
    <property type="project" value="TreeGrafter"/>
</dbReference>
<dbReference type="GO" id="GO:0005615">
    <property type="term" value="C:extracellular space"/>
    <property type="evidence" value="ECO:0007669"/>
    <property type="project" value="TreeGrafter"/>
</dbReference>
<dbReference type="CTD" id="165"/>
<evidence type="ECO:0000259" key="5">
    <source>
        <dbReference type="PROSITE" id="PS50022"/>
    </source>
</evidence>
<comment type="caution">
    <text evidence="2">Lacks conserved residue(s) required for the propagation of feature annotation.</text>
</comment>
<feature type="signal peptide" evidence="4">
    <location>
        <begin position="1"/>
        <end position="25"/>
    </location>
</feature>
<name>A0A6P6HTZ3_PUMCO</name>
<feature type="compositionally biased region" description="Pro residues" evidence="3">
    <location>
        <begin position="280"/>
        <end position="289"/>
    </location>
</feature>
<keyword evidence="4" id="KW-0732">Signal</keyword>
<dbReference type="GO" id="GO:0008270">
    <property type="term" value="F:zinc ion binding"/>
    <property type="evidence" value="ECO:0007669"/>
    <property type="project" value="InterPro"/>
</dbReference>
<organism evidence="7 8">
    <name type="scientific">Puma concolor</name>
    <name type="common">Mountain lion</name>
    <name type="synonym">Felis concolor</name>
    <dbReference type="NCBI Taxonomy" id="9696"/>
    <lineage>
        <taxon>Eukaryota</taxon>
        <taxon>Metazoa</taxon>
        <taxon>Chordata</taxon>
        <taxon>Craniata</taxon>
        <taxon>Vertebrata</taxon>
        <taxon>Euteleostomi</taxon>
        <taxon>Mammalia</taxon>
        <taxon>Eutheria</taxon>
        <taxon>Laurasiatheria</taxon>
        <taxon>Carnivora</taxon>
        <taxon>Feliformia</taxon>
        <taxon>Felidae</taxon>
        <taxon>Felinae</taxon>
        <taxon>Puma</taxon>
    </lineage>
</organism>
<feature type="chain" id="PRO_5028161244" evidence="4">
    <location>
        <begin position="26"/>
        <end position="688"/>
    </location>
</feature>
<proteinExistence type="inferred from homology"/>
<dbReference type="SMART" id="SM00231">
    <property type="entry name" value="FA58C"/>
    <property type="match status" value="1"/>
</dbReference>
<dbReference type="KEGG" id="pcoo:112859928"/>
<feature type="compositionally biased region" description="Basic and acidic residues" evidence="3">
    <location>
        <begin position="252"/>
        <end position="264"/>
    </location>
</feature>
<feature type="compositionally biased region" description="Basic residues" evidence="3">
    <location>
        <begin position="116"/>
        <end position="155"/>
    </location>
</feature>
<feature type="compositionally biased region" description="Basic residues" evidence="3">
    <location>
        <begin position="238"/>
        <end position="251"/>
    </location>
</feature>
<dbReference type="PROSITE" id="PS01286">
    <property type="entry name" value="FA58C_2"/>
    <property type="match status" value="1"/>
</dbReference>
<dbReference type="InterPro" id="IPR000834">
    <property type="entry name" value="Peptidase_M14"/>
</dbReference>
<feature type="compositionally biased region" description="Acidic residues" evidence="3">
    <location>
        <begin position="45"/>
        <end position="55"/>
    </location>
</feature>
<dbReference type="PROSITE" id="PS01285">
    <property type="entry name" value="FA58C_1"/>
    <property type="match status" value="1"/>
</dbReference>
<dbReference type="Gene3D" id="3.40.630.10">
    <property type="entry name" value="Zn peptidases"/>
    <property type="match status" value="1"/>
</dbReference>
<dbReference type="SUPFAM" id="SSF53187">
    <property type="entry name" value="Zn-dependent exopeptidases"/>
    <property type="match status" value="1"/>
</dbReference>
<evidence type="ECO:0000313" key="7">
    <source>
        <dbReference type="Proteomes" id="UP000515131"/>
    </source>
</evidence>
<dbReference type="GeneID" id="112859928"/>
<dbReference type="FunFam" id="2.60.120.260:FF:000068">
    <property type="entry name" value="Adipocyte enhancer-binding protein 1"/>
    <property type="match status" value="1"/>
</dbReference>
<dbReference type="InterPro" id="IPR057246">
    <property type="entry name" value="CARBOXYPEPT_ZN_1"/>
</dbReference>
<feature type="domain" description="Peptidase M14" evidence="6">
    <location>
        <begin position="483"/>
        <end position="688"/>
    </location>
</feature>
<gene>
    <name evidence="8" type="primary">AEBP1</name>
</gene>
<dbReference type="PANTHER" id="PTHR11532">
    <property type="entry name" value="PROTEASE M14 CARBOXYPEPTIDASE"/>
    <property type="match status" value="1"/>
</dbReference>
<dbReference type="Pfam" id="PF00246">
    <property type="entry name" value="Peptidase_M14"/>
    <property type="match status" value="1"/>
</dbReference>
<dbReference type="Gene3D" id="2.60.120.260">
    <property type="entry name" value="Galactose-binding domain-like"/>
    <property type="match status" value="1"/>
</dbReference>
<evidence type="ECO:0000256" key="4">
    <source>
        <dbReference type="SAM" id="SignalP"/>
    </source>
</evidence>
<reference evidence="8" key="1">
    <citation type="submission" date="2025-08" db="UniProtKB">
        <authorList>
            <consortium name="RefSeq"/>
        </authorList>
    </citation>
    <scope>IDENTIFICATION</scope>
    <source>
        <tissue evidence="8">Blood</tissue>
    </source>
</reference>
<dbReference type="AlphaFoldDB" id="A0A6P6HTZ3"/>
<evidence type="ECO:0000259" key="6">
    <source>
        <dbReference type="PROSITE" id="PS52035"/>
    </source>
</evidence>
<dbReference type="PRINTS" id="PR01217">
    <property type="entry name" value="PRICHEXTENSN"/>
</dbReference>
<dbReference type="CDD" id="cd00057">
    <property type="entry name" value="FA58C"/>
    <property type="match status" value="1"/>
</dbReference>
<dbReference type="GO" id="GO:0006518">
    <property type="term" value="P:peptide metabolic process"/>
    <property type="evidence" value="ECO:0007669"/>
    <property type="project" value="TreeGrafter"/>
</dbReference>
<dbReference type="InterPro" id="IPR000421">
    <property type="entry name" value="FA58C"/>
</dbReference>
<feature type="compositionally biased region" description="Basic residues" evidence="3">
    <location>
        <begin position="92"/>
        <end position="104"/>
    </location>
</feature>
<feature type="region of interest" description="Disordered" evidence="3">
    <location>
        <begin position="40"/>
        <end position="289"/>
    </location>
</feature>
<dbReference type="SMART" id="SM00631">
    <property type="entry name" value="Zn_pept"/>
    <property type="match status" value="1"/>
</dbReference>
<dbReference type="Pfam" id="PF00754">
    <property type="entry name" value="F5_F8_type_C"/>
    <property type="match status" value="1"/>
</dbReference>
<dbReference type="InterPro" id="IPR008979">
    <property type="entry name" value="Galactose-bd-like_sf"/>
</dbReference>
<dbReference type="GO" id="GO:0016485">
    <property type="term" value="P:protein processing"/>
    <property type="evidence" value="ECO:0007669"/>
    <property type="project" value="TreeGrafter"/>
</dbReference>
<keyword evidence="7" id="KW-1185">Reference proteome</keyword>
<dbReference type="SUPFAM" id="SSF49785">
    <property type="entry name" value="Galactose-binding domain-like"/>
    <property type="match status" value="1"/>
</dbReference>
<dbReference type="RefSeq" id="XP_025778906.1">
    <property type="nucleotide sequence ID" value="XM_025923121.1"/>
</dbReference>
<dbReference type="PANTHER" id="PTHR11532:SF48">
    <property type="entry name" value="ADIPOCYTE ENHANCER-BINDING PROTEIN 1"/>
    <property type="match status" value="1"/>
</dbReference>
<dbReference type="PROSITE" id="PS50022">
    <property type="entry name" value="FA58C_3"/>
    <property type="match status" value="1"/>
</dbReference>
<evidence type="ECO:0000256" key="1">
    <source>
        <dbReference type="ARBA" id="ARBA00005988"/>
    </source>
</evidence>
<protein>
    <submittedName>
        <fullName evidence="8">Adipocyte enhancer-binding protein 1</fullName>
    </submittedName>
</protein>
<evidence type="ECO:0000256" key="2">
    <source>
        <dbReference type="PROSITE-ProRule" id="PRU01379"/>
    </source>
</evidence>
<feature type="domain" description="F5/8 type C" evidence="5">
    <location>
        <begin position="303"/>
        <end position="460"/>
    </location>
</feature>
<evidence type="ECO:0000256" key="3">
    <source>
        <dbReference type="SAM" id="MobiDB-lite"/>
    </source>
</evidence>
<dbReference type="PROSITE" id="PS52035">
    <property type="entry name" value="PEPTIDASE_M14"/>
    <property type="match status" value="1"/>
</dbReference>
<dbReference type="Proteomes" id="UP000515131">
    <property type="component" value="Unplaced"/>
</dbReference>
<comment type="similarity">
    <text evidence="1 2">Belongs to the peptidase M14 family.</text>
</comment>
<sequence length="688" mass="77325">MAAVRGAPLLGCLLALLALCPGGRPQTVLTDDEIEEFLEGFLSELEAETREDDMEAPPPPEPTPRVRKAQSGGKPGEPPGAAKEAPLEKAKDKGKKGKKAKGPKSTKQPLEGPLRPPKKPKEKPPKATKKPKEKPPKATKKPKEKPPKATKKPLAGKRPPTPTPSEETPWWPLPLPPSSSPEMLPQEGEGALPSPWPGPGETDLDRQSEPEEETEPPTLDYNDQIEREDYEDFEYIRRQKQPRPPPSRRRPERLWPERPEEKAEPAGPGLEAPTERIEPPLKPLPPPLPPDYGDGYVIPHYDDKCPPIGMESHRIEDNQIRASSMLRHGLGAQRGRLNIQAGATEDDYYDGAWCAEDDAQTQWIEVDTRRTTKFTGVITQGRDSSIHDDFVTSFFVGFSNDSQTWTMYTNGYEEMTFHGNVDKDTPVLSELPEPVVARFIRVYPLTWNGSLCMRLEVLGCPMSPVHSYYTQNEVVTTDNLDFRHHSYKDMRQLMKVVNEECPTITRTYSLGKSSRGLKIYAMEISDNPGDHELGEPEFRYTAGIHGNEVLGRELLLLLMQYLCREYRDGNPRVRSLVQDTRIHLVPSLNPDGYEVAAQMPTFSPSPAPSSSPRPWHFPPETTTVGWEEAETETETYTEVVTEFGTELGPQEEEEEMEVDELEEEEETIMGPDFPFTTAETYTVNFGDF</sequence>